<feature type="transmembrane region" description="Helical" evidence="1">
    <location>
        <begin position="37"/>
        <end position="58"/>
    </location>
</feature>
<keyword evidence="1" id="KW-0812">Transmembrane</keyword>
<proteinExistence type="predicted"/>
<feature type="transmembrane region" description="Helical" evidence="1">
    <location>
        <begin position="1246"/>
        <end position="1269"/>
    </location>
</feature>
<protein>
    <recommendedName>
        <fullName evidence="2">TmcB/TmcC TPR repeats domain-containing protein</fullName>
    </recommendedName>
</protein>
<feature type="transmembrane region" description="Helical" evidence="1">
    <location>
        <begin position="1350"/>
        <end position="1371"/>
    </location>
</feature>
<dbReference type="InterPro" id="IPR000014">
    <property type="entry name" value="PAS"/>
</dbReference>
<accession>A0A8S1PA81</accession>
<dbReference type="OMA" id="QHAINEV"/>
<evidence type="ECO:0000313" key="4">
    <source>
        <dbReference type="Proteomes" id="UP000688137"/>
    </source>
</evidence>
<feature type="transmembrane region" description="Helical" evidence="1">
    <location>
        <begin position="94"/>
        <end position="117"/>
    </location>
</feature>
<dbReference type="PANTHER" id="PTHR31600:SF2">
    <property type="entry name" value="GAMETE ENRICHED GENE 10 PROTEIN-RELATED"/>
    <property type="match status" value="1"/>
</dbReference>
<sequence>MNNLKNYDDNSLLQTVSNFVKNFIFGFLYILQKESKINALLLAILNLIQYIQLHSYMFREEIGYVWQNEGISNAINIFLEHLLFKVYFTSLQSYVIFLFIQTGIFISLICIIIYFGYQYHTSSYINRTASSILRVVLLLLITVLSMPIIHYNTSAWMCIEDNNGVSRLYDLQCFTATHIGYCIASFLNLMLYVTLSMTVIFTYFECRFRANDQTAKINGRADAIIQSYVIVQEIAFSIMHDRNFTYILLVITLGGSLIIFIAFSLGTQYHSFLFTRYHSTLSSLLMWSAFMLAVATAMEGNLIGGSIVAWMVGIPFVISIVLTQRDRQLESLVANVNKLNSAEEIISQVRYILTLLRLQNETKYAVILDGYIEVHRQTCEKTDCPLKKYKPGWNKRLIQQIKQNNSEVKNDKQALLILTLYRILDQGLEKFEKNVDLRIQYAFFLLEVMSYKHKALQELQKAEECEPSLDTQFVLYKYKRIVESEIQDDQNEKTISNHEILPISAAPPIISGLAMQIEKCAYLHMEYWSELNEETPDVAKLEVSGKKVTDSIRIVQELWQKLKRVCPNHQTSIMLYSVFLIEILNDKEYGVSLNDTLRKMIQGYNNSKIDDIDNHDFSNDPTPTIVLSSDNEKFGLIQQINSSGAALFHYTKSELMNQNIQILMPDMIGKSHDRFVEDFINNSDYKYVSKDRQVICKNKSGYLFQMNLNIKPINSVKNGISFLGTFTQDKFNKQNAFILVNPKNQIEGISTGCLSLLKLDIRYIKTKKNFFDLFPQITDKDQYLNKQGSIVQYTIPKEILKIIESVRKKEEKDFIYKGVDEKSIQLQCFCSEISFAYANFPAGYCFKFERVSDLGASQLNNSIISKKSGNQLFDKKLKMNQNKFIFQGKFDEENTMYIDGFYKDLPSYSDLGSRIEQSKIDQSKIDDSFIAPQKLDITISNKQDKTDSQEGSPKFKEIQVVSNKIRYDEGIRTVRLFQNKVGEIVNDDDQVMEEEEQEYEGNQYQGVNHNLLYDDSEEQQSEQDAFQSRTKLEQAINQNQTPFPIKFIRIAETFLTLSMLVLAFVDYFLDINQLQDIQLTLEVYNTQTNLVAEWNYLLENIRDLQLINQKLYGNSTDQITQNETNLKSEMKSSIDYIQEGLNYIILSGYEFPSDLKTLYNEPNINMKFNSTNSQTFDFQEASNQLLSYALTIMNYPLEQISLYSNDVALYFSIQNGFNSYLDAQLNVLSYTIDDFISKTADKSTNFVIIVVVAAVILALSLAIVVIILLSTRLAKEQVIIMFLELPSKVVKALFNKCEAFVKYVNSIDGEGSEKDEDFEHQIESDDMAAIDSKKKKKKKFKNTTQAPIRFYIQVILIAGFMEAYFIMQLVLQKQNLSDVRQLIYEANSTIMAEGFYAFCNNVQQAVLIDSTQEVQSQAAVKIQYDNLYRLYQLDSTIHKEHSSNIDKHEQVYIEAYNTIMFSNPCQRLNEIANISITDCEAFAETSVKSGFTVALTRFFENLRYLSSIYTLTIQTPTPPLSDFIDYEEINIFPNEADNLRINLMKLSKMQEVKKMQRTYFKTAIRYLGDSFIEGSQVKQNTYLSQKLGLFIAFIIVIILIYLFYWIPFHRHLNRDIWKTRMTLLMIPVDNIRRLRNAKAYLKVLINQKK</sequence>
<feature type="transmembrane region" description="Helical" evidence="1">
    <location>
        <begin position="1587"/>
        <end position="1606"/>
    </location>
</feature>
<dbReference type="EMBL" id="CAJJDM010000114">
    <property type="protein sequence ID" value="CAD8099945.1"/>
    <property type="molecule type" value="Genomic_DNA"/>
</dbReference>
<evidence type="ECO:0000259" key="2">
    <source>
        <dbReference type="Pfam" id="PF25474"/>
    </source>
</evidence>
<feature type="transmembrane region" description="Helical" evidence="1">
    <location>
        <begin position="178"/>
        <end position="204"/>
    </location>
</feature>
<dbReference type="Pfam" id="PF25474">
    <property type="entry name" value="TPR_TmcB"/>
    <property type="match status" value="1"/>
</dbReference>
<keyword evidence="4" id="KW-1185">Reference proteome</keyword>
<name>A0A8S1PA81_PARPR</name>
<reference evidence="3" key="1">
    <citation type="submission" date="2021-01" db="EMBL/GenBank/DDBJ databases">
        <authorList>
            <consortium name="Genoscope - CEA"/>
            <person name="William W."/>
        </authorList>
    </citation>
    <scope>NUCLEOTIDE SEQUENCE</scope>
</reference>
<comment type="caution">
    <text evidence="3">The sequence shown here is derived from an EMBL/GenBank/DDBJ whole genome shotgun (WGS) entry which is preliminary data.</text>
</comment>
<feature type="transmembrane region" description="Helical" evidence="1">
    <location>
        <begin position="302"/>
        <end position="322"/>
    </location>
</feature>
<dbReference type="InterPro" id="IPR052994">
    <property type="entry name" value="Tiny_macrocysts_regulators"/>
</dbReference>
<feature type="transmembrane region" description="Helical" evidence="1">
    <location>
        <begin position="277"/>
        <end position="295"/>
    </location>
</feature>
<evidence type="ECO:0000313" key="3">
    <source>
        <dbReference type="EMBL" id="CAD8099945.1"/>
    </source>
</evidence>
<dbReference type="Proteomes" id="UP000688137">
    <property type="component" value="Unassembled WGS sequence"/>
</dbReference>
<feature type="domain" description="TmcB/TmcC TPR repeats" evidence="2">
    <location>
        <begin position="516"/>
        <end position="595"/>
    </location>
</feature>
<feature type="transmembrane region" description="Helical" evidence="1">
    <location>
        <begin position="129"/>
        <end position="149"/>
    </location>
</feature>
<dbReference type="NCBIfam" id="TIGR00229">
    <property type="entry name" value="sensory_box"/>
    <property type="match status" value="1"/>
</dbReference>
<dbReference type="CDD" id="cd00130">
    <property type="entry name" value="PAS"/>
    <property type="match status" value="1"/>
</dbReference>
<feature type="transmembrane region" description="Helical" evidence="1">
    <location>
        <begin position="244"/>
        <end position="265"/>
    </location>
</feature>
<organism evidence="3 4">
    <name type="scientific">Paramecium primaurelia</name>
    <dbReference type="NCBI Taxonomy" id="5886"/>
    <lineage>
        <taxon>Eukaryota</taxon>
        <taxon>Sar</taxon>
        <taxon>Alveolata</taxon>
        <taxon>Ciliophora</taxon>
        <taxon>Intramacronucleata</taxon>
        <taxon>Oligohymenophorea</taxon>
        <taxon>Peniculida</taxon>
        <taxon>Parameciidae</taxon>
        <taxon>Paramecium</taxon>
    </lineage>
</organism>
<feature type="transmembrane region" description="Helical" evidence="1">
    <location>
        <begin position="12"/>
        <end position="31"/>
    </location>
</feature>
<keyword evidence="1" id="KW-1133">Transmembrane helix</keyword>
<dbReference type="FunFam" id="3.30.450.20:FF:000268">
    <property type="entry name" value="Uncharacterized protein"/>
    <property type="match status" value="1"/>
</dbReference>
<gene>
    <name evidence="3" type="ORF">PPRIM_AZ9-3.1.T1110040</name>
</gene>
<dbReference type="InterPro" id="IPR057352">
    <property type="entry name" value="TPR_TmcB/C"/>
</dbReference>
<evidence type="ECO:0000256" key="1">
    <source>
        <dbReference type="SAM" id="Phobius"/>
    </source>
</evidence>
<dbReference type="PANTHER" id="PTHR31600">
    <property type="entry name" value="TINY MACROCYSTS PROTEIN B-RELATED"/>
    <property type="match status" value="1"/>
</dbReference>
<keyword evidence="1" id="KW-0472">Membrane</keyword>